<sequence length="212" mass="23996">MNLDRYAQYCQEQALAIGTECPQPKLPPVPKSHPDYALFIDYPRVNWLSWTQRRDIVQKLDSALKAELEAAADEGRVEALVRDPAFLARCLQSVVSPKHYIELEVRDCLLDWIKTRRYLSSLLYWRTVLKRPTPATQEGVDRMQRQHRAAEAKAWLQERLGLRRDGQCGLHASVAAAAGLSVPCPINGLPWRNCCGGQRLPTPVLAVYHKAA</sequence>
<evidence type="ECO:0000313" key="2">
    <source>
        <dbReference type="Proteomes" id="UP000485058"/>
    </source>
</evidence>
<dbReference type="Proteomes" id="UP000485058">
    <property type="component" value="Unassembled WGS sequence"/>
</dbReference>
<keyword evidence="2" id="KW-1185">Reference proteome</keyword>
<feature type="non-terminal residue" evidence="1">
    <location>
        <position position="212"/>
    </location>
</feature>
<organism evidence="1 2">
    <name type="scientific">Haematococcus lacustris</name>
    <name type="common">Green alga</name>
    <name type="synonym">Haematococcus pluvialis</name>
    <dbReference type="NCBI Taxonomy" id="44745"/>
    <lineage>
        <taxon>Eukaryota</taxon>
        <taxon>Viridiplantae</taxon>
        <taxon>Chlorophyta</taxon>
        <taxon>core chlorophytes</taxon>
        <taxon>Chlorophyceae</taxon>
        <taxon>CS clade</taxon>
        <taxon>Chlamydomonadales</taxon>
        <taxon>Haematococcaceae</taxon>
        <taxon>Haematococcus</taxon>
    </lineage>
</organism>
<feature type="non-terminal residue" evidence="1">
    <location>
        <position position="1"/>
    </location>
</feature>
<name>A0A6A0A444_HAELA</name>
<evidence type="ECO:0000313" key="1">
    <source>
        <dbReference type="EMBL" id="GFH26848.1"/>
    </source>
</evidence>
<comment type="caution">
    <text evidence="1">The sequence shown here is derived from an EMBL/GenBank/DDBJ whole genome shotgun (WGS) entry which is preliminary data.</text>
</comment>
<gene>
    <name evidence="1" type="ORF">HaLaN_25067</name>
</gene>
<protein>
    <submittedName>
        <fullName evidence="1">Uncharacterized protein</fullName>
    </submittedName>
</protein>
<reference evidence="1 2" key="1">
    <citation type="submission" date="2020-02" db="EMBL/GenBank/DDBJ databases">
        <title>Draft genome sequence of Haematococcus lacustris strain NIES-144.</title>
        <authorList>
            <person name="Morimoto D."/>
            <person name="Nakagawa S."/>
            <person name="Yoshida T."/>
            <person name="Sawayama S."/>
        </authorList>
    </citation>
    <scope>NUCLEOTIDE SEQUENCE [LARGE SCALE GENOMIC DNA]</scope>
    <source>
        <strain evidence="1 2">NIES-144</strain>
    </source>
</reference>
<dbReference type="AlphaFoldDB" id="A0A6A0A444"/>
<accession>A0A6A0A444</accession>
<dbReference type="EMBL" id="BLLF01003261">
    <property type="protein sequence ID" value="GFH26848.1"/>
    <property type="molecule type" value="Genomic_DNA"/>
</dbReference>
<proteinExistence type="predicted"/>